<accession>A0ACC3MTY1</accession>
<evidence type="ECO:0000313" key="1">
    <source>
        <dbReference type="EMBL" id="KAK3701768.1"/>
    </source>
</evidence>
<gene>
    <name evidence="1" type="ORF">LTR37_015288</name>
</gene>
<proteinExistence type="predicted"/>
<comment type="caution">
    <text evidence="1">The sequence shown here is derived from an EMBL/GenBank/DDBJ whole genome shotgun (WGS) entry which is preliminary data.</text>
</comment>
<sequence>MASISPERHSPTEPPSKDKATQMSQKDLSNGISSLLGDTEYSDLTIMCGQHKFRVHKAVVCPRSEFFRTARKKGSFKEGELGVINLQASSVGSSDVIDSDDPDAVRLMLVYLYKQDYTVVCMDTDDFATGCDDAQAIAASAGTFNASDRILTTHAKVFAVAEKYGIRSLKALAHHYFAQQTNPTPEDLAEAIKVIFTTTPEHVRELRDIVIKYILTQQSPAILEHPNIEAAIQSVDTLAYELLKKSQGAGSYGGIRSQDSCSHICSRCARKMSKPTRNSCLGDCTFCGADAWLTFKS</sequence>
<organism evidence="1 2">
    <name type="scientific">Vermiconidia calcicola</name>
    <dbReference type="NCBI Taxonomy" id="1690605"/>
    <lineage>
        <taxon>Eukaryota</taxon>
        <taxon>Fungi</taxon>
        <taxon>Dikarya</taxon>
        <taxon>Ascomycota</taxon>
        <taxon>Pezizomycotina</taxon>
        <taxon>Dothideomycetes</taxon>
        <taxon>Dothideomycetidae</taxon>
        <taxon>Mycosphaerellales</taxon>
        <taxon>Extremaceae</taxon>
        <taxon>Vermiconidia</taxon>
    </lineage>
</organism>
<evidence type="ECO:0000313" key="2">
    <source>
        <dbReference type="Proteomes" id="UP001281147"/>
    </source>
</evidence>
<dbReference type="EMBL" id="JAUTXU010000169">
    <property type="protein sequence ID" value="KAK3701768.1"/>
    <property type="molecule type" value="Genomic_DNA"/>
</dbReference>
<dbReference type="Proteomes" id="UP001281147">
    <property type="component" value="Unassembled WGS sequence"/>
</dbReference>
<keyword evidence="2" id="KW-1185">Reference proteome</keyword>
<reference evidence="1" key="1">
    <citation type="submission" date="2023-07" db="EMBL/GenBank/DDBJ databases">
        <title>Black Yeasts Isolated from many extreme environments.</title>
        <authorList>
            <person name="Coleine C."/>
            <person name="Stajich J.E."/>
            <person name="Selbmann L."/>
        </authorList>
    </citation>
    <scope>NUCLEOTIDE SEQUENCE</scope>
    <source>
        <strain evidence="1">CCFEE 5714</strain>
    </source>
</reference>
<name>A0ACC3MTY1_9PEZI</name>
<protein>
    <submittedName>
        <fullName evidence="1">Uncharacterized protein</fullName>
    </submittedName>
</protein>